<proteinExistence type="predicted"/>
<organism evidence="2 4">
    <name type="scientific">Nitzschia inconspicua</name>
    <dbReference type="NCBI Taxonomy" id="303405"/>
    <lineage>
        <taxon>Eukaryota</taxon>
        <taxon>Sar</taxon>
        <taxon>Stramenopiles</taxon>
        <taxon>Ochrophyta</taxon>
        <taxon>Bacillariophyta</taxon>
        <taxon>Bacillariophyceae</taxon>
        <taxon>Bacillariophycidae</taxon>
        <taxon>Bacillariales</taxon>
        <taxon>Bacillariaceae</taxon>
        <taxon>Nitzschia</taxon>
    </lineage>
</organism>
<accession>A0A9K3K7N7</accession>
<protein>
    <submittedName>
        <fullName evidence="3">2(OG)-Fe(II) oxygenase superfamily protein</fullName>
    </submittedName>
    <submittedName>
        <fullName evidence="2">2OG-Fe(II) oxygenase superfamily-domain containing protein</fullName>
    </submittedName>
</protein>
<evidence type="ECO:0000313" key="3">
    <source>
        <dbReference type="EMBL" id="KAG7356514.1"/>
    </source>
</evidence>
<evidence type="ECO:0000313" key="4">
    <source>
        <dbReference type="Proteomes" id="UP000693970"/>
    </source>
</evidence>
<feature type="domain" description="Prolyl 4-hydroxylase alpha subunit Fe(2+) 2OG dioxygenase" evidence="1">
    <location>
        <begin position="118"/>
        <end position="215"/>
    </location>
</feature>
<keyword evidence="4" id="KW-1185">Reference proteome</keyword>
<reference evidence="2" key="2">
    <citation type="submission" date="2021-04" db="EMBL/GenBank/DDBJ databases">
        <authorList>
            <person name="Podell S."/>
        </authorList>
    </citation>
    <scope>NUCLEOTIDE SEQUENCE</scope>
    <source>
        <strain evidence="2">Hildebrandi</strain>
    </source>
</reference>
<name>A0A9K3K7N7_9STRA</name>
<evidence type="ECO:0000313" key="2">
    <source>
        <dbReference type="EMBL" id="KAG7338762.1"/>
    </source>
</evidence>
<evidence type="ECO:0000259" key="1">
    <source>
        <dbReference type="Pfam" id="PF13640"/>
    </source>
</evidence>
<dbReference type="EMBL" id="JAGRRH010000050">
    <property type="protein sequence ID" value="KAG7338762.1"/>
    <property type="molecule type" value="Genomic_DNA"/>
</dbReference>
<comment type="caution">
    <text evidence="2">The sequence shown here is derived from an EMBL/GenBank/DDBJ whole genome shotgun (WGS) entry which is preliminary data.</text>
</comment>
<sequence>MSASCGQPLKTAFCCCVSTKQGPAWILDECLSEEALEWIDAFRLSLPLDSKRPTVDRRFFCDDKKTLCDSLSRYCVKIPDVERPIASLLEGTLEQYLPVSSTNNGSAICRIFRYQRFIEYTKSGLNLAPHSDGTKICDDTGLASTHTMLLYLTDCEEGGETMLLHSITPSVKGSNAHPLSKDNLIFATQPKRGRILLFPHATPHAGASVVSIPKICLRAEVRISTLE</sequence>
<dbReference type="AlphaFoldDB" id="A0A9K3K7N7"/>
<gene>
    <name evidence="3" type="ORF">IV203_001200</name>
    <name evidence="2" type="ORF">IV203_002516</name>
</gene>
<dbReference type="EMBL" id="JAGRRH010000015">
    <property type="protein sequence ID" value="KAG7356514.1"/>
    <property type="molecule type" value="Genomic_DNA"/>
</dbReference>
<reference evidence="2" key="1">
    <citation type="journal article" date="2021" name="Sci. Rep.">
        <title>Diploid genomic architecture of Nitzschia inconspicua, an elite biomass production diatom.</title>
        <authorList>
            <person name="Oliver A."/>
            <person name="Podell S."/>
            <person name="Pinowska A."/>
            <person name="Traller J.C."/>
            <person name="Smith S.R."/>
            <person name="McClure R."/>
            <person name="Beliaev A."/>
            <person name="Bohutskyi P."/>
            <person name="Hill E.A."/>
            <person name="Rabines A."/>
            <person name="Zheng H."/>
            <person name="Allen L.Z."/>
            <person name="Kuo A."/>
            <person name="Grigoriev I.V."/>
            <person name="Allen A.E."/>
            <person name="Hazlebeck D."/>
            <person name="Allen E.E."/>
        </authorList>
    </citation>
    <scope>NUCLEOTIDE SEQUENCE</scope>
    <source>
        <strain evidence="2">Hildebrandi</strain>
    </source>
</reference>
<dbReference type="OrthoDB" id="46100at2759"/>
<dbReference type="InterPro" id="IPR044862">
    <property type="entry name" value="Pro_4_hyd_alph_FE2OG_OXY"/>
</dbReference>
<dbReference type="Pfam" id="PF13640">
    <property type="entry name" value="2OG-FeII_Oxy_3"/>
    <property type="match status" value="1"/>
</dbReference>
<dbReference type="Proteomes" id="UP000693970">
    <property type="component" value="Unassembled WGS sequence"/>
</dbReference>